<comment type="caution">
    <text evidence="3">The sequence shown here is derived from an EMBL/GenBank/DDBJ whole genome shotgun (WGS) entry which is preliminary data.</text>
</comment>
<feature type="compositionally biased region" description="Low complexity" evidence="1">
    <location>
        <begin position="91"/>
        <end position="112"/>
    </location>
</feature>
<keyword evidence="2" id="KW-0812">Transmembrane</keyword>
<feature type="compositionally biased region" description="Acidic residues" evidence="1">
    <location>
        <begin position="44"/>
        <end position="56"/>
    </location>
</feature>
<organism evidence="3 4">
    <name type="scientific">Sporothrix bragantina</name>
    <dbReference type="NCBI Taxonomy" id="671064"/>
    <lineage>
        <taxon>Eukaryota</taxon>
        <taxon>Fungi</taxon>
        <taxon>Dikarya</taxon>
        <taxon>Ascomycota</taxon>
        <taxon>Pezizomycotina</taxon>
        <taxon>Sordariomycetes</taxon>
        <taxon>Sordariomycetidae</taxon>
        <taxon>Ophiostomatales</taxon>
        <taxon>Ophiostomataceae</taxon>
        <taxon>Sporothrix</taxon>
    </lineage>
</organism>
<dbReference type="EMBL" id="CAWUHC010000006">
    <property type="protein sequence ID" value="CAK7211252.1"/>
    <property type="molecule type" value="Genomic_DNA"/>
</dbReference>
<feature type="region of interest" description="Disordered" evidence="1">
    <location>
        <begin position="551"/>
        <end position="621"/>
    </location>
</feature>
<gene>
    <name evidence="3" type="ORF">SBRCBS47491_001058</name>
</gene>
<keyword evidence="2" id="KW-0472">Membrane</keyword>
<reference evidence="3 4" key="1">
    <citation type="submission" date="2024-01" db="EMBL/GenBank/DDBJ databases">
        <authorList>
            <person name="Allen C."/>
            <person name="Tagirdzhanova G."/>
        </authorList>
    </citation>
    <scope>NUCLEOTIDE SEQUENCE [LARGE SCALE GENOMIC DNA]</scope>
</reference>
<evidence type="ECO:0000313" key="3">
    <source>
        <dbReference type="EMBL" id="CAK7211252.1"/>
    </source>
</evidence>
<feature type="compositionally biased region" description="Basic and acidic residues" evidence="1">
    <location>
        <begin position="22"/>
        <end position="43"/>
    </location>
</feature>
<evidence type="ECO:0000313" key="4">
    <source>
        <dbReference type="Proteomes" id="UP001642406"/>
    </source>
</evidence>
<feature type="region of interest" description="Disordered" evidence="1">
    <location>
        <begin position="195"/>
        <end position="237"/>
    </location>
</feature>
<feature type="region of interest" description="Disordered" evidence="1">
    <location>
        <begin position="1"/>
        <end position="143"/>
    </location>
</feature>
<evidence type="ECO:0008006" key="5">
    <source>
        <dbReference type="Google" id="ProtNLM"/>
    </source>
</evidence>
<feature type="transmembrane region" description="Helical" evidence="2">
    <location>
        <begin position="753"/>
        <end position="776"/>
    </location>
</feature>
<feature type="compositionally biased region" description="Polar residues" evidence="1">
    <location>
        <begin position="1"/>
        <end position="12"/>
    </location>
</feature>
<feature type="compositionally biased region" description="Low complexity" evidence="1">
    <location>
        <begin position="211"/>
        <end position="222"/>
    </location>
</feature>
<feature type="compositionally biased region" description="Basic and acidic residues" evidence="1">
    <location>
        <begin position="595"/>
        <end position="605"/>
    </location>
</feature>
<dbReference type="Proteomes" id="UP001642406">
    <property type="component" value="Unassembled WGS sequence"/>
</dbReference>
<feature type="compositionally biased region" description="Low complexity" evidence="1">
    <location>
        <begin position="551"/>
        <end position="569"/>
    </location>
</feature>
<proteinExistence type="predicted"/>
<name>A0ABP0AVH5_9PEZI</name>
<sequence length="1157" mass="124525">MNDLRTLQSNPFHTPFDDEDHDEHASHDSQSDRRHTEAQREREDWEDWDSECDEEPPSSHDEQLDRRGEYPPLLETIEEAPDTPADSRNPASLTSTSTKTRSRTSMTMSTASIHVAQIATNPKPSRLKSRARQKAQNAKAGIRLVTDMSKLRKQQQMQQQLFLQQQQQQQLQQQQQPPPTKFVDAAALLALEGKPSDSSIGNWHWRRRRANSNGNGNNSRNAKAASPATDLGQDLSPNDRPIVIGISLPEDDLVGRTVSPQTATLETPIGFYSNKTNAPSSHLQQVSYPGSSSPEMQMKSVWSPDTEEGSPYSASASASRVASSIYSQFGPSASAQPAPPVPNLPSAYRDALGVGIVPTNAASSSKSVRRDSLLLREVDDFDADTPITLFEEDGSPASYESMSRARGRHARSMANTIDTTHSGWWDHVQTPFNEQTPHPFSAKTNLPLTPASAKTPISATSPLAREIIPAVPALPMVSAVPTSAPVQVQAHAAAITSATPVSPVRPVEEEWWKKRAADEKGVSPPAQQSQKPALGISTAIANTHVYRVNDRSPTVASSSRSAAPSQRVVTPRLTPNGVQSSEKGASSPLAARTVLVERGDRDRLTPSDAPPPYEPSNRPEMTVRYRAVFPPGHPLRENFPPSPGPVSPGLAYTMTSQGGIHMSDVPLTPPGVRSAAAAAGTPLPSRPSGALLPGTTMLASAAGVKVERSRRRHEKEDNAARRAGGYWRGRGCLPNSGCFGRKSGREHRKRRRLICMGVFGAILLIITLAAVLGVTLSKKHVPAQEYSFWLNTTDFPPIPTGVTTVIGTDNASNKNGCISPTSLWSCTLPKEQQATNGQYSGDSPSFFIDIQFDNSTQQLWNVPDGTIPTPTPSATGKSAAATATQQFDAGFSPQPAPPTFQEMWFLGNTTDGIVSNKKAGEPTPFYITLLSSVNATTAGPNAVSRRSNTPPLASDGFPEPLLNSDGTGAPAVMHPLPIQQPLRLYDRGLPTEHFSFYTYFSKTIYVQSITPDASPLASDANGGSLEVDANHIVTWLQTRFLVQIWTRMENTTRLLSTQSGAVGNSNSTQPGTFPYPITVTEDLHGGDFSEKGVFARAMNSQQQIQVANATIIIDNLSFGGTLVNHGTNPTFGGSDGGTGGCQCTWNNFIGLNGNTAG</sequence>
<evidence type="ECO:0000256" key="2">
    <source>
        <dbReference type="SAM" id="Phobius"/>
    </source>
</evidence>
<accession>A0ABP0AVH5</accession>
<protein>
    <recommendedName>
        <fullName evidence="5">Glycoprotease family protein</fullName>
    </recommendedName>
</protein>
<feature type="region of interest" description="Disordered" evidence="1">
    <location>
        <begin position="275"/>
        <end position="315"/>
    </location>
</feature>
<keyword evidence="4" id="KW-1185">Reference proteome</keyword>
<feature type="compositionally biased region" description="Polar residues" evidence="1">
    <location>
        <begin position="275"/>
        <end position="295"/>
    </location>
</feature>
<evidence type="ECO:0000256" key="1">
    <source>
        <dbReference type="SAM" id="MobiDB-lite"/>
    </source>
</evidence>
<keyword evidence="2" id="KW-1133">Transmembrane helix</keyword>
<feature type="compositionally biased region" description="Basic and acidic residues" evidence="1">
    <location>
        <begin position="57"/>
        <end position="69"/>
    </location>
</feature>